<keyword evidence="1" id="KW-0812">Transmembrane</keyword>
<dbReference type="EMBL" id="JBBYAK010000001">
    <property type="protein sequence ID" value="MEL3958038.1"/>
    <property type="molecule type" value="Genomic_DNA"/>
</dbReference>
<evidence type="ECO:0000313" key="2">
    <source>
        <dbReference type="EMBL" id="MEL3958038.1"/>
    </source>
</evidence>
<keyword evidence="1" id="KW-0472">Membrane</keyword>
<protein>
    <recommendedName>
        <fullName evidence="4">Prepilin-type N-terminal cleavage/methylation domain-containing protein</fullName>
    </recommendedName>
</protein>
<sequence>MENKRIKKFKNSSGVTLFEILAGVVILGIVFTLVGHLLSTVQKQYTIQNEQIEQQNNLKLASQYISKDIRKENLISIPEKNVLVIGKNSNEIRYELKDAMLQRNGITVVSNISKLKIIGLTQDDRELLTGQSSEIIGIKLEITTTANQMGTTETLSTTVYLRME</sequence>
<accession>A0ABU9JZQ9</accession>
<evidence type="ECO:0008006" key="4">
    <source>
        <dbReference type="Google" id="ProtNLM"/>
    </source>
</evidence>
<dbReference type="Proteomes" id="UP001459714">
    <property type="component" value="Unassembled WGS sequence"/>
</dbReference>
<proteinExistence type="predicted"/>
<organism evidence="2 3">
    <name type="scientific">Caldifermentibacillus hisashii</name>
    <dbReference type="NCBI Taxonomy" id="996558"/>
    <lineage>
        <taxon>Bacteria</taxon>
        <taxon>Bacillati</taxon>
        <taxon>Bacillota</taxon>
        <taxon>Bacilli</taxon>
        <taxon>Bacillales</taxon>
        <taxon>Bacillaceae</taxon>
        <taxon>Caldifermentibacillus</taxon>
    </lineage>
</organism>
<keyword evidence="3" id="KW-1185">Reference proteome</keyword>
<dbReference type="RefSeq" id="WP_342020364.1">
    <property type="nucleotide sequence ID" value="NZ_CP155465.1"/>
</dbReference>
<evidence type="ECO:0000256" key="1">
    <source>
        <dbReference type="SAM" id="Phobius"/>
    </source>
</evidence>
<gene>
    <name evidence="2" type="ORF">NST17_12650</name>
</gene>
<name>A0ABU9JZQ9_9BACI</name>
<comment type="caution">
    <text evidence="2">The sequence shown here is derived from an EMBL/GenBank/DDBJ whole genome shotgun (WGS) entry which is preliminary data.</text>
</comment>
<reference evidence="2 3" key="1">
    <citation type="submission" date="2024-03" db="EMBL/GenBank/DDBJ databases">
        <title>Bacilli Hybrid Assemblies.</title>
        <authorList>
            <person name="Kovac J."/>
        </authorList>
    </citation>
    <scope>NUCLEOTIDE SEQUENCE [LARGE SCALE GENOMIC DNA]</scope>
    <source>
        <strain evidence="2 3">FSL M8-0022</strain>
    </source>
</reference>
<feature type="transmembrane region" description="Helical" evidence="1">
    <location>
        <begin position="20"/>
        <end position="38"/>
    </location>
</feature>
<keyword evidence="1" id="KW-1133">Transmembrane helix</keyword>
<evidence type="ECO:0000313" key="3">
    <source>
        <dbReference type="Proteomes" id="UP001459714"/>
    </source>
</evidence>